<feature type="region of interest" description="Disordered" evidence="1">
    <location>
        <begin position="258"/>
        <end position="279"/>
    </location>
</feature>
<gene>
    <name evidence="2" type="ORF">NUH88_07710</name>
</gene>
<proteinExistence type="predicted"/>
<protein>
    <submittedName>
        <fullName evidence="2">Uncharacterized protein</fullName>
    </submittedName>
</protein>
<dbReference type="Proteomes" id="UP001060336">
    <property type="component" value="Chromosome"/>
</dbReference>
<accession>A0A9J7AWS4</accession>
<dbReference type="PROSITE" id="PS51257">
    <property type="entry name" value="PROKAR_LIPOPROTEIN"/>
    <property type="match status" value="1"/>
</dbReference>
<evidence type="ECO:0000256" key="1">
    <source>
        <dbReference type="SAM" id="MobiDB-lite"/>
    </source>
</evidence>
<keyword evidence="3" id="KW-1185">Reference proteome</keyword>
<dbReference type="AlphaFoldDB" id="A0A9J7AWS4"/>
<dbReference type="EMBL" id="CP102480">
    <property type="protein sequence ID" value="UUX51574.1"/>
    <property type="molecule type" value="Genomic_DNA"/>
</dbReference>
<organism evidence="2 3">
    <name type="scientific">Nisaea acidiphila</name>
    <dbReference type="NCBI Taxonomy" id="1862145"/>
    <lineage>
        <taxon>Bacteria</taxon>
        <taxon>Pseudomonadati</taxon>
        <taxon>Pseudomonadota</taxon>
        <taxon>Alphaproteobacteria</taxon>
        <taxon>Rhodospirillales</taxon>
        <taxon>Thalassobaculaceae</taxon>
        <taxon>Nisaea</taxon>
    </lineage>
</organism>
<feature type="compositionally biased region" description="Basic and acidic residues" evidence="1">
    <location>
        <begin position="258"/>
        <end position="271"/>
    </location>
</feature>
<reference evidence="2" key="1">
    <citation type="submission" date="2022-08" db="EMBL/GenBank/DDBJ databases">
        <title>Nisaea acidiphila sp. nov., isolated from a marine algal debris and emended description of the genus Nisaea Urios et al. 2008.</title>
        <authorList>
            <person name="Kwon K."/>
        </authorList>
    </citation>
    <scope>NUCLEOTIDE SEQUENCE</scope>
    <source>
        <strain evidence="2">MEBiC11861</strain>
    </source>
</reference>
<evidence type="ECO:0000313" key="3">
    <source>
        <dbReference type="Proteomes" id="UP001060336"/>
    </source>
</evidence>
<sequence length="279" mass="31039">MITRVFFGGLLLLLAGCVTTPEKPEPPVQLADGMGGFAMDLTIEPAAIKNLYFYSIAQYDPDTRKLVKLGDKPVAGSKVRHNYHIRKGGDFLWLTQLPPGHYAITEMEAKLSPGPSESEVVYVGDPIGFAIGGLLFLAIAEGTTDILPFVDDDDVLLPDAPTFEIQAGRMTYAGHLTVVTDPKVSRFPEYDRDGHWDGESMITKTVHRYMADYRYDEKDLTPNIERLNLSRYPLLPQPLSVFEDRRFVLEDYDDAETVRRSIPRSEHDTSDKAAAAAAS</sequence>
<dbReference type="KEGG" id="naci:NUH88_07710"/>
<evidence type="ECO:0000313" key="2">
    <source>
        <dbReference type="EMBL" id="UUX51574.1"/>
    </source>
</evidence>
<name>A0A9J7AWS4_9PROT</name>
<dbReference type="RefSeq" id="WP_257771149.1">
    <property type="nucleotide sequence ID" value="NZ_CP102480.1"/>
</dbReference>